<reference evidence="10 11" key="1">
    <citation type="submission" date="2014-03" db="EMBL/GenBank/DDBJ databases">
        <title>The genome of Kluyveromyces dobzhanskii.</title>
        <authorList>
            <person name="Nystedt B."/>
            <person name="Astrom S."/>
        </authorList>
    </citation>
    <scope>NUCLEOTIDE SEQUENCE [LARGE SCALE GENOMIC DNA]</scope>
    <source>
        <strain evidence="10 11">CBS 2104</strain>
    </source>
</reference>
<evidence type="ECO:0000256" key="6">
    <source>
        <dbReference type="ARBA" id="ARBA00023015"/>
    </source>
</evidence>
<proteinExistence type="inferred from homology"/>
<keyword evidence="4" id="KW-0963">Cytoplasm</keyword>
<feature type="compositionally biased region" description="Polar residues" evidence="9">
    <location>
        <begin position="34"/>
        <end position="55"/>
    </location>
</feature>
<dbReference type="GO" id="GO:0005737">
    <property type="term" value="C:cytoplasm"/>
    <property type="evidence" value="ECO:0007669"/>
    <property type="project" value="UniProtKB-SubCell"/>
</dbReference>
<evidence type="ECO:0000256" key="5">
    <source>
        <dbReference type="ARBA" id="ARBA00022491"/>
    </source>
</evidence>
<dbReference type="InterPro" id="IPR013734">
    <property type="entry name" value="TF_Nrm1/Whi5"/>
</dbReference>
<comment type="subcellular location">
    <subcellularLocation>
        <location evidence="2">Cytoplasm</location>
    </subcellularLocation>
    <subcellularLocation>
        <location evidence="1">Nucleus</location>
    </subcellularLocation>
</comment>
<keyword evidence="7" id="KW-0804">Transcription</keyword>
<evidence type="ECO:0000256" key="7">
    <source>
        <dbReference type="ARBA" id="ARBA00023163"/>
    </source>
</evidence>
<organism evidence="10 11">
    <name type="scientific">Kluyveromyces dobzhanskii CBS 2104</name>
    <dbReference type="NCBI Taxonomy" id="1427455"/>
    <lineage>
        <taxon>Eukaryota</taxon>
        <taxon>Fungi</taxon>
        <taxon>Dikarya</taxon>
        <taxon>Ascomycota</taxon>
        <taxon>Saccharomycotina</taxon>
        <taxon>Saccharomycetes</taxon>
        <taxon>Saccharomycetales</taxon>
        <taxon>Saccharomycetaceae</taxon>
        <taxon>Kluyveromyces</taxon>
    </lineage>
</organism>
<evidence type="ECO:0000256" key="3">
    <source>
        <dbReference type="ARBA" id="ARBA00006922"/>
    </source>
</evidence>
<keyword evidence="5" id="KW-0678">Repressor</keyword>
<comment type="similarity">
    <text evidence="3">Belongs to the WHI5/NRM1 family.</text>
</comment>
<keyword evidence="6" id="KW-0805">Transcription regulation</keyword>
<evidence type="ECO:0000256" key="2">
    <source>
        <dbReference type="ARBA" id="ARBA00004496"/>
    </source>
</evidence>
<evidence type="ECO:0000256" key="1">
    <source>
        <dbReference type="ARBA" id="ARBA00004123"/>
    </source>
</evidence>
<comment type="caution">
    <text evidence="10">The sequence shown here is derived from an EMBL/GenBank/DDBJ whole genome shotgun (WGS) entry which is preliminary data.</text>
</comment>
<dbReference type="Pfam" id="PF08528">
    <property type="entry name" value="Whi5"/>
    <property type="match status" value="1"/>
</dbReference>
<name>A0A0A8LBX9_9SACH</name>
<accession>A0A0A8LBX9</accession>
<dbReference type="Proteomes" id="UP000031516">
    <property type="component" value="Unassembled WGS sequence"/>
</dbReference>
<evidence type="ECO:0000313" key="11">
    <source>
        <dbReference type="Proteomes" id="UP000031516"/>
    </source>
</evidence>
<dbReference type="OrthoDB" id="4061338at2759"/>
<protein>
    <submittedName>
        <fullName evidence="10">WGS project CCBQ000000000 data, contig 00015</fullName>
    </submittedName>
</protein>
<dbReference type="GO" id="GO:0005634">
    <property type="term" value="C:nucleus"/>
    <property type="evidence" value="ECO:0007669"/>
    <property type="project" value="UniProtKB-SubCell"/>
</dbReference>
<keyword evidence="8" id="KW-0539">Nucleus</keyword>
<dbReference type="AlphaFoldDB" id="A0A0A8LBX9"/>
<evidence type="ECO:0000313" key="10">
    <source>
        <dbReference type="EMBL" id="CDO95623.1"/>
    </source>
</evidence>
<gene>
    <name evidence="10" type="ORF">KLDO_g3857</name>
</gene>
<dbReference type="EMBL" id="CCBQ010000045">
    <property type="protein sequence ID" value="CDO95623.1"/>
    <property type="molecule type" value="Genomic_DNA"/>
</dbReference>
<feature type="region of interest" description="Disordered" evidence="9">
    <location>
        <begin position="25"/>
        <end position="55"/>
    </location>
</feature>
<evidence type="ECO:0000256" key="4">
    <source>
        <dbReference type="ARBA" id="ARBA00022490"/>
    </source>
</evidence>
<evidence type="ECO:0000256" key="9">
    <source>
        <dbReference type="SAM" id="MobiDB-lite"/>
    </source>
</evidence>
<sequence length="222" mass="24787">MAVRLPLGQIPSSKLNVLSQERELFPPGKRSMPTHLNTPSNSPSTEQCNSSDNSLISTLNSRTASTQVYCTPPNVLEDVKETIEHEVQKSDACSNKHVKLTDERILRLKSRVQLAYYKYRTNQEHLKFTEIVKHKRQMANKVRKLDDPKSRKLAGLKNAAFTATKPSTTSNLTVNPQRKDCITPEKRYPTKPYASTSAISSGYTPVSVKAAKSLLHMFSTGA</sequence>
<keyword evidence="11" id="KW-1185">Reference proteome</keyword>
<evidence type="ECO:0000256" key="8">
    <source>
        <dbReference type="ARBA" id="ARBA00023242"/>
    </source>
</evidence>